<dbReference type="OrthoDB" id="445124at2759"/>
<evidence type="ECO:0000313" key="4">
    <source>
        <dbReference type="EMBL" id="OLQ12393.1"/>
    </source>
</evidence>
<dbReference type="InterPro" id="IPR040911">
    <property type="entry name" value="Exostosin_GT47"/>
</dbReference>
<dbReference type="InterPro" id="IPR043502">
    <property type="entry name" value="DNA/RNA_pol_sf"/>
</dbReference>
<dbReference type="Proteomes" id="UP000186817">
    <property type="component" value="Unassembled WGS sequence"/>
</dbReference>
<comment type="caution">
    <text evidence="4">The sequence shown here is derived from an EMBL/GenBank/DDBJ whole genome shotgun (WGS) entry which is preliminary data.</text>
</comment>
<protein>
    <submittedName>
        <fullName evidence="4">Putative glycosyltransferase</fullName>
    </submittedName>
</protein>
<organism evidence="4 5">
    <name type="scientific">Symbiodinium microadriaticum</name>
    <name type="common">Dinoflagellate</name>
    <name type="synonym">Zooxanthella microadriatica</name>
    <dbReference type="NCBI Taxonomy" id="2951"/>
    <lineage>
        <taxon>Eukaryota</taxon>
        <taxon>Sar</taxon>
        <taxon>Alveolata</taxon>
        <taxon>Dinophyceae</taxon>
        <taxon>Suessiales</taxon>
        <taxon>Symbiodiniaceae</taxon>
        <taxon>Symbiodinium</taxon>
    </lineage>
</organism>
<accession>A0A1Q9EYE9</accession>
<dbReference type="EMBL" id="LSRX01000044">
    <property type="protein sequence ID" value="OLQ12393.1"/>
    <property type="molecule type" value="Genomic_DNA"/>
</dbReference>
<evidence type="ECO:0000256" key="1">
    <source>
        <dbReference type="ARBA" id="ARBA00010271"/>
    </source>
</evidence>
<dbReference type="InterPro" id="IPR004263">
    <property type="entry name" value="Exostosin"/>
</dbReference>
<keyword evidence="4" id="KW-0808">Transferase</keyword>
<comment type="similarity">
    <text evidence="1">Belongs to the glycosyltransferase 47 family.</text>
</comment>
<name>A0A1Q9EYE9_SYMMI</name>
<reference evidence="4 5" key="1">
    <citation type="submission" date="2016-02" db="EMBL/GenBank/DDBJ databases">
        <title>Genome analysis of coral dinoflagellate symbionts highlights evolutionary adaptations to a symbiotic lifestyle.</title>
        <authorList>
            <person name="Aranda M."/>
            <person name="Li Y."/>
            <person name="Liew Y.J."/>
            <person name="Baumgarten S."/>
            <person name="Simakov O."/>
            <person name="Wilson M."/>
            <person name="Piel J."/>
            <person name="Ashoor H."/>
            <person name="Bougouffa S."/>
            <person name="Bajic V.B."/>
            <person name="Ryu T."/>
            <person name="Ravasi T."/>
            <person name="Bayer T."/>
            <person name="Micklem G."/>
            <person name="Kim H."/>
            <person name="Bhak J."/>
            <person name="Lajeunesse T.C."/>
            <person name="Voolstra C.R."/>
        </authorList>
    </citation>
    <scope>NUCLEOTIDE SEQUENCE [LARGE SCALE GENOMIC DNA]</scope>
    <source>
        <strain evidence="4 5">CCMP2467</strain>
    </source>
</reference>
<dbReference type="SUPFAM" id="SSF56672">
    <property type="entry name" value="DNA/RNA polymerases"/>
    <property type="match status" value="1"/>
</dbReference>
<dbReference type="GO" id="GO:0016757">
    <property type="term" value="F:glycosyltransferase activity"/>
    <property type="evidence" value="ECO:0007669"/>
    <property type="project" value="InterPro"/>
</dbReference>
<evidence type="ECO:0000259" key="3">
    <source>
        <dbReference type="Pfam" id="PF03016"/>
    </source>
</evidence>
<feature type="domain" description="Exostosin GT47" evidence="3">
    <location>
        <begin position="1674"/>
        <end position="1803"/>
    </location>
</feature>
<proteinExistence type="inferred from homology"/>
<evidence type="ECO:0000313" key="5">
    <source>
        <dbReference type="Proteomes" id="UP000186817"/>
    </source>
</evidence>
<evidence type="ECO:0000256" key="2">
    <source>
        <dbReference type="SAM" id="MobiDB-lite"/>
    </source>
</evidence>
<feature type="region of interest" description="Disordered" evidence="2">
    <location>
        <begin position="294"/>
        <end position="347"/>
    </location>
</feature>
<keyword evidence="5" id="KW-1185">Reference proteome</keyword>
<sequence length="1850" mass="203471">MASLLKSQAAFKERALECGLTEAEHDVLVARGVTTLSGAAYAVSTPGVTPTEAALRGLLDPVAPEGVSVGSLAAIRRLVFESQTLAIAEVKLAIEGTDGEKRSELAPAERTSRIAAQRARLCGYDLTGTMEVAHSCYTYVGTMIDADSPFYLEPHKFITRAQEISHERPGKEIVLDASKLTVRDKSSFHRMQIQNELQLSQAFTRRSLACDLMGVITFRVQENWHKFLMDRLAESPPPNFRRISMEQVLRADRQAWQKLAEIVPSIKRTSAGALPLDAAFPTLPTEGSISFYLLPTRLQEPDDKPPRKPWKGNGKGKDQKGDRGTKRDSEGKEKTPPELPDALKDMPLRTTSKGKRMCWSYNIKVDDRVLPSPKEVTRPVSHEAESFACECLSKEGDICRSDVERLFGLLPTEDFGTQGSSFITGAYSKGGIIGLRYNTRAFPAATAILFQFLHQALPDFSCSTVALFKDALTAVHKDSKNGKFPNAALPISTFDQGHIWIENPEGKHIVQIDGEAVPGELLPVHRGPVIFDAWRLRHCTMPWRGTRLILVGFTVAQLHALSPHDRQILTSVGARLPATETSTCTAPKLHVLSGPESQHLQKVGQRVAGKSLDSMVFIQVFAREGGLCAAVRKAGLSGKGIDFKVQGSVKCPVVPLDLSCASGLQLLLGMLKQQPVVAVHLSPPIHAWHNSEAAAASTIKAAEAAIRACCEEGILWSISGPANMKLWPQHLLATLAGLCAHQTSLDLCMFGAGWKLPTCVFHSYGKLSSLGVSCSENHSHGSRLEPKLVLPPLFCAAFVECLLKQLFDLGAQAPARCLPDQHISLSRAAALMVGKQPKGKRLKPLVAEFRNLVTLQGDPHVLPLGKLASQWEGCNHKLPAGTKCVRSVPTSGGGSQDLSAASNVSVDRTYGIPWSPSEFRSEAFKQGHPKRLECGVPDPLKVVVDKIVSTSYADIAKDRTQAMRKWLLRACEMKDLVPPFPTPDHCRAVLKNKSMPLFAEMLEAANYPDKDLVKTMCSGFDLLGQIPASGVLPEKHTDALLTIDEVRGLTPEVRSAILQQRDDGKDLEILTAVHKLTLEERDRGWLRGPLKPSEIPSDSVVTRRFGIKQSSTDADKGKVTKIRPIDDYTQSLANLTCGSSETISPHGVDVICAGISYRIRRGRQLGLRERLVSRAIDLRKAYKNLPLSTAALRDSYLAVLNPATSQYEFFQALVLPFGARPAVQGFYRVASAIWYLALVFFDLHWIQFYDDYFLVSGEAEGPHVNLIQESFYALLGWETASEKDCGFGFVTRALGVQIDLSDCHFGLVKISNTMSRRRELEITINDILASSSVSGSALTSLRGRLLFCDNQIFGRMASLQLRVLSSYCDRRGQVRLDDSLKKALNFLRDHVALGPERIVHCSFRNCFHVYSDASYELSGGGVGALAYNAQGLLLSWFGEELSQDVMSIINPDGKCTLIYELETYAAVMSLVRLGRLWRDADVILFLDNEASLATLINGRSDSLFVQRLLNTLFEWECESRCNVWFERVPSASNPADDPSRLIFPSQPGLRARLDAKSDFVLHAVGLEGQRWRKKQEDVDRYLALYVARAAFESPAVRSCQARYPACQLLFVSMFGRDELTRFHAAVGPHAVFVTTAGGRRMGRARLRIGCACAAHCQGAKALGPLDVVVPWNIGHNSTSKQVRSGGNRPYLAFFAGSNTSCSRAEMVRRWANRKTQDEHRMLVGDRAFSAPAFASAARRAKFCPVLDGHWPSTQRLPAVVMKGCVPVVISNRLELPWEDLLNWTAVSLHLHEGHLADLPLVLQGIPEASLRAMQGGVFRADEHPDVPEHPVVDAGEFWVEGLGLVDAWRP</sequence>
<feature type="compositionally biased region" description="Basic and acidic residues" evidence="2">
    <location>
        <begin position="315"/>
        <end position="347"/>
    </location>
</feature>
<gene>
    <name evidence="4" type="ORF">AK812_SmicGene3761</name>
</gene>
<dbReference type="Pfam" id="PF03016">
    <property type="entry name" value="Exostosin_GT47"/>
    <property type="match status" value="1"/>
</dbReference>
<dbReference type="PANTHER" id="PTHR11062">
    <property type="entry name" value="EXOSTOSIN HEPARAN SULFATE GLYCOSYLTRANSFERASE -RELATED"/>
    <property type="match status" value="1"/>
</dbReference>